<feature type="compositionally biased region" description="Low complexity" evidence="4">
    <location>
        <begin position="528"/>
        <end position="542"/>
    </location>
</feature>
<dbReference type="SUPFAM" id="SSF47676">
    <property type="entry name" value="Conserved domain common to transcription factors TFIIS, elongin A, CRSP70"/>
    <property type="match status" value="1"/>
</dbReference>
<gene>
    <name evidence="7" type="ORF">QN277_025503</name>
</gene>
<feature type="compositionally biased region" description="Polar residues" evidence="4">
    <location>
        <begin position="199"/>
        <end position="224"/>
    </location>
</feature>
<feature type="compositionally biased region" description="Low complexity" evidence="4">
    <location>
        <begin position="595"/>
        <end position="611"/>
    </location>
</feature>
<feature type="region of interest" description="Disordered" evidence="4">
    <location>
        <begin position="416"/>
        <end position="675"/>
    </location>
</feature>
<feature type="compositionally biased region" description="Basic and acidic residues" evidence="4">
    <location>
        <begin position="1077"/>
        <end position="1092"/>
    </location>
</feature>
<evidence type="ECO:0000256" key="2">
    <source>
        <dbReference type="ARBA" id="ARBA00023242"/>
    </source>
</evidence>
<feature type="compositionally biased region" description="Basic and acidic residues" evidence="4">
    <location>
        <begin position="232"/>
        <end position="260"/>
    </location>
</feature>
<feature type="region of interest" description="Disordered" evidence="4">
    <location>
        <begin position="189"/>
        <end position="260"/>
    </location>
</feature>
<feature type="compositionally biased region" description="Polar residues" evidence="4">
    <location>
        <begin position="558"/>
        <end position="571"/>
    </location>
</feature>
<proteinExistence type="predicted"/>
<dbReference type="PANTHER" id="PTHR46548:SF1">
    <property type="entry name" value="BAH AND TFIIS DOMAIN-CONTAINING PROTEIN-RELATED"/>
    <property type="match status" value="1"/>
</dbReference>
<dbReference type="SMART" id="SM00509">
    <property type="entry name" value="TFS2N"/>
    <property type="match status" value="1"/>
</dbReference>
<feature type="compositionally biased region" description="Polar residues" evidence="4">
    <location>
        <begin position="1058"/>
        <end position="1067"/>
    </location>
</feature>
<feature type="compositionally biased region" description="Polar residues" evidence="4">
    <location>
        <begin position="1377"/>
        <end position="1387"/>
    </location>
</feature>
<dbReference type="Pfam" id="PF01426">
    <property type="entry name" value="BAH"/>
    <property type="match status" value="1"/>
</dbReference>
<dbReference type="PROSITE" id="PS51319">
    <property type="entry name" value="TFIIS_N"/>
    <property type="match status" value="1"/>
</dbReference>
<feature type="compositionally biased region" description="Polar residues" evidence="4">
    <location>
        <begin position="655"/>
        <end position="664"/>
    </location>
</feature>
<evidence type="ECO:0000259" key="5">
    <source>
        <dbReference type="PROSITE" id="PS51038"/>
    </source>
</evidence>
<feature type="compositionally biased region" description="Polar residues" evidence="4">
    <location>
        <begin position="579"/>
        <end position="590"/>
    </location>
</feature>
<name>A0AAE1K2Y5_9FABA</name>
<comment type="subcellular location">
    <subcellularLocation>
        <location evidence="1 3">Nucleus</location>
    </subcellularLocation>
</comment>
<keyword evidence="8" id="KW-1185">Reference proteome</keyword>
<keyword evidence="2 3" id="KW-0539">Nucleus</keyword>
<feature type="domain" description="TFIIS N-terminal" evidence="6">
    <location>
        <begin position="336"/>
        <end position="415"/>
    </location>
</feature>
<feature type="region of interest" description="Disordered" evidence="4">
    <location>
        <begin position="1540"/>
        <end position="1575"/>
    </location>
</feature>
<dbReference type="SMART" id="SM00439">
    <property type="entry name" value="BAH"/>
    <property type="match status" value="1"/>
</dbReference>
<dbReference type="InterPro" id="IPR043151">
    <property type="entry name" value="BAH_sf"/>
</dbReference>
<accession>A0AAE1K2Y5</accession>
<sequence>MHGRGGEERKRTRHMWTSPTRGQPIVTAVPDVSSSSSPTANSFYKGGRKINIGDCALFKPPQKCPPFVGIIRSLTVGKEGKLKILVNWLYRSAELNLGKALLLETAPNEVFYSFHKDEIPAASLLHPCKVAFLPKGVELLSGTSSFVCRRVYDIANKCLWWLTDQDYINVLQEEVDQLLYRTRIEMHATVQPGGRSPKPMSSPTSSQLKSGSDSVQNSTSSFPSQVKGRKRERVDQGPESAKRERTTKVEDGDSGHSRQENILKTELAKITEKGVLVNAEGVEKLVQLMHPDRNVKKIDLASRSMLAAVVAATDKFDCLSQFVQLKGLPVYDEWLQEVHKGKIGDGSGSKDSDKSVEEFLLVLLRALDKLPVNLQALQTCHIGKSVNHLRTHKNSEIQRKARGLVDTWKKRVEAEMNINDAKTGSGQTVPWPTRTRLSEVGQGGNKNSGGSSDVAVKSSVTQLSASRTSSVKITQGENAARSASPGSMKSVPSPTSATINSKDGPPRAAALSGVSDLPISNARDEKSSSSSQSHNNSQSCSSDHAKNGGFSGKEDARSSTAMSVNKISGNSSRHRKSVNGISGATPSGGQRESVRNSSVHKSSSSEKLSQSGLTEKAHDGTSHEGSTPKLIVKIPKRGRSPAGSASGGSFDDPSIMNSRASSPVFSEKNEHYDHSSKEKIDFYRANTGADINTESWQSNDFKDVLTASDEGNGSPAAVTDEERCRTGSDSKKMMEASKTASSSSGNENKAVNTQDASFSSINALIDSCVKYSETNASLSAVDDVGMKLLASVAAGEISKSELTTPAGSPEINTNAVEQSCPGNAMECEGKLVQNECHASTGIDEHKKQDMVSGDSRANNDNGLGLLVSEVKDPEEQNRHITSSSMGLQGVTEACPESKEKSSEIPVTAASSGLPESTVQEARGSECSKQCKENKTVGNVNAGGDLDVKANEVAREVEMEYIDKLTPHPSVEVDLKESCTIEELSRCGQTAQKVPLVVMEDSVKGTDENVLHPSVDCVGQAVEDHSDRECRKAADVAARSHAGQSEIQRNEFERDAVTTPENRSTTVLGSGDTCLASEHVEENSETKESHDQHAGQNLQRASPSLPSQEMEQRPGSKESRSAAIETEEAEECTSATADASSMSATGVSDVADAKVGFDLNEGFSAEDGKSVEFNSIPVSGCAPAVRVISPVPFPASTMSSGITSSITVAAAAKGPFVPPEDLLKSKGGELGWRGSAATSAFRPAEPRKIVEIPLGTPSAAPISDATAGKQGRQLLDIDLNVPDERMLEDTASQASSHQPADGGSSVRCSGGLGLDLNQVDEASDVGNCSTSNGHKMDVQFLQVKQSSSVHPNREASALRDFDLNDGPAVDEIIMEPTLFTQQSRSNVPSQPPASGPRMSSTELGSFSSWFPSTGNTYSAVTISSIMPDRGDQPFSIVAPNGPQRMLVPATGGSPFGPDVYRGPVLSSSAMPYPSAPYQYPPVFPFNSSFPLPSSSFSGGSTTYVDSASGGRLFFPTVNSQLIGPASTVSSHYTARPYVFSLPDGSGTADGKRRRGQGLDLNAGPGGPEVEGRDESSALLPRQLPVASSQALAEEQVRMFQLAGGVLRRKEPDGGWDSYKQSSWQ</sequence>
<dbReference type="InterPro" id="IPR003617">
    <property type="entry name" value="TFIIS/CRSP70_N_sub"/>
</dbReference>
<feature type="compositionally biased region" description="Polar residues" evidence="4">
    <location>
        <begin position="738"/>
        <end position="752"/>
    </location>
</feature>
<feature type="compositionally biased region" description="Polar residues" evidence="4">
    <location>
        <begin position="1093"/>
        <end position="1108"/>
    </location>
</feature>
<evidence type="ECO:0000256" key="1">
    <source>
        <dbReference type="ARBA" id="ARBA00004123"/>
    </source>
</evidence>
<dbReference type="Gene3D" id="2.30.30.490">
    <property type="match status" value="1"/>
</dbReference>
<dbReference type="Proteomes" id="UP001293593">
    <property type="component" value="Unassembled WGS sequence"/>
</dbReference>
<dbReference type="GO" id="GO:0005634">
    <property type="term" value="C:nucleus"/>
    <property type="evidence" value="ECO:0007669"/>
    <property type="project" value="UniProtKB-SubCell"/>
</dbReference>
<feature type="compositionally biased region" description="Polar residues" evidence="4">
    <location>
        <begin position="458"/>
        <end position="477"/>
    </location>
</feature>
<feature type="domain" description="BAH" evidence="5">
    <location>
        <begin position="48"/>
        <end position="163"/>
    </location>
</feature>
<feature type="region of interest" description="Disordered" evidence="4">
    <location>
        <begin position="705"/>
        <end position="752"/>
    </location>
</feature>
<organism evidence="7 8">
    <name type="scientific">Acacia crassicarpa</name>
    <name type="common">northern wattle</name>
    <dbReference type="NCBI Taxonomy" id="499986"/>
    <lineage>
        <taxon>Eukaryota</taxon>
        <taxon>Viridiplantae</taxon>
        <taxon>Streptophyta</taxon>
        <taxon>Embryophyta</taxon>
        <taxon>Tracheophyta</taxon>
        <taxon>Spermatophyta</taxon>
        <taxon>Magnoliopsida</taxon>
        <taxon>eudicotyledons</taxon>
        <taxon>Gunneridae</taxon>
        <taxon>Pentapetalae</taxon>
        <taxon>rosids</taxon>
        <taxon>fabids</taxon>
        <taxon>Fabales</taxon>
        <taxon>Fabaceae</taxon>
        <taxon>Caesalpinioideae</taxon>
        <taxon>mimosoid clade</taxon>
        <taxon>Acacieae</taxon>
        <taxon>Acacia</taxon>
    </lineage>
</organism>
<feature type="region of interest" description="Disordered" evidence="4">
    <location>
        <begin position="1287"/>
        <end position="1308"/>
    </location>
</feature>
<dbReference type="InterPro" id="IPR035441">
    <property type="entry name" value="TFIIS/LEDGF_dom_sf"/>
</dbReference>
<dbReference type="PROSITE" id="PS51038">
    <property type="entry name" value="BAH"/>
    <property type="match status" value="1"/>
</dbReference>
<evidence type="ECO:0000259" key="6">
    <source>
        <dbReference type="PROSITE" id="PS51319"/>
    </source>
</evidence>
<protein>
    <submittedName>
        <fullName evidence="7">Uncharacterized protein</fullName>
    </submittedName>
</protein>
<feature type="compositionally biased region" description="Polar residues" evidence="4">
    <location>
        <begin position="484"/>
        <end position="501"/>
    </location>
</feature>
<dbReference type="PANTHER" id="PTHR46548">
    <property type="entry name" value="BAH AND TFIIS DOMAIN-CONTAINING PROTEIN-RELATED"/>
    <property type="match status" value="1"/>
</dbReference>
<evidence type="ECO:0000256" key="3">
    <source>
        <dbReference type="PROSITE-ProRule" id="PRU00649"/>
    </source>
</evidence>
<reference evidence="7" key="1">
    <citation type="submission" date="2023-10" db="EMBL/GenBank/DDBJ databases">
        <title>Chromosome-level genome of the transformable northern wattle, Acacia crassicarpa.</title>
        <authorList>
            <person name="Massaro I."/>
            <person name="Sinha N.R."/>
            <person name="Poethig S."/>
            <person name="Leichty A.R."/>
        </authorList>
    </citation>
    <scope>NUCLEOTIDE SEQUENCE</scope>
    <source>
        <strain evidence="7">Acra3RX</strain>
        <tissue evidence="7">Leaf</tissue>
    </source>
</reference>
<dbReference type="Pfam" id="PF08711">
    <property type="entry name" value="Med26"/>
    <property type="match status" value="1"/>
</dbReference>
<dbReference type="EMBL" id="JAWXYG010000008">
    <property type="protein sequence ID" value="KAK4264304.1"/>
    <property type="molecule type" value="Genomic_DNA"/>
</dbReference>
<comment type="caution">
    <text evidence="7">The sequence shown here is derived from an EMBL/GenBank/DDBJ whole genome shotgun (WGS) entry which is preliminary data.</text>
</comment>
<dbReference type="GO" id="GO:0003682">
    <property type="term" value="F:chromatin binding"/>
    <property type="evidence" value="ECO:0007669"/>
    <property type="project" value="InterPro"/>
</dbReference>
<evidence type="ECO:0000256" key="4">
    <source>
        <dbReference type="SAM" id="MobiDB-lite"/>
    </source>
</evidence>
<dbReference type="InterPro" id="IPR001025">
    <property type="entry name" value="BAH_dom"/>
</dbReference>
<evidence type="ECO:0000313" key="7">
    <source>
        <dbReference type="EMBL" id="KAK4264304.1"/>
    </source>
</evidence>
<feature type="region of interest" description="Disordered" evidence="4">
    <location>
        <begin position="1376"/>
        <end position="1400"/>
    </location>
</feature>
<feature type="compositionally biased region" description="Low complexity" evidence="4">
    <location>
        <begin position="640"/>
        <end position="654"/>
    </location>
</feature>
<feature type="compositionally biased region" description="Low complexity" evidence="4">
    <location>
        <begin position="1131"/>
        <end position="1144"/>
    </location>
</feature>
<dbReference type="CDD" id="cd00183">
    <property type="entry name" value="TFIIS_I"/>
    <property type="match status" value="1"/>
</dbReference>
<feature type="region of interest" description="Disordered" evidence="4">
    <location>
        <begin position="1031"/>
        <end position="1144"/>
    </location>
</feature>
<feature type="compositionally biased region" description="Basic and acidic residues" evidence="4">
    <location>
        <begin position="720"/>
        <end position="735"/>
    </location>
</feature>
<evidence type="ECO:0000313" key="8">
    <source>
        <dbReference type="Proteomes" id="UP001293593"/>
    </source>
</evidence>
<feature type="compositionally biased region" description="Polar residues" evidence="4">
    <location>
        <begin position="420"/>
        <end position="430"/>
    </location>
</feature>
<feature type="compositionally biased region" description="Basic and acidic residues" evidence="4">
    <location>
        <begin position="1109"/>
        <end position="1119"/>
    </location>
</feature>
<dbReference type="InterPro" id="IPR017923">
    <property type="entry name" value="TFIIS_N"/>
</dbReference>
<dbReference type="Gene3D" id="1.20.930.10">
    <property type="entry name" value="Conserved domain common to transcription factors TFIIS, elongin A, CRSP70"/>
    <property type="match status" value="1"/>
</dbReference>